<comment type="caution">
    <text evidence="1">The sequence shown here is derived from an EMBL/GenBank/DDBJ whole genome shotgun (WGS) entry which is preliminary data.</text>
</comment>
<dbReference type="EMBL" id="BMWC01000007">
    <property type="protein sequence ID" value="GGX13993.1"/>
    <property type="molecule type" value="Genomic_DNA"/>
</dbReference>
<accession>A0ABQ2XES0</accession>
<dbReference type="Gene3D" id="3.20.20.150">
    <property type="entry name" value="Divalent-metal-dependent TIM barrel enzymes"/>
    <property type="match status" value="1"/>
</dbReference>
<dbReference type="InterPro" id="IPR036237">
    <property type="entry name" value="Xyl_isomerase-like_sf"/>
</dbReference>
<evidence type="ECO:0000313" key="1">
    <source>
        <dbReference type="EMBL" id="GGX13993.1"/>
    </source>
</evidence>
<protein>
    <submittedName>
        <fullName evidence="1">Uncharacterized protein</fullName>
    </submittedName>
</protein>
<proteinExistence type="predicted"/>
<evidence type="ECO:0000313" key="2">
    <source>
        <dbReference type="Proteomes" id="UP000617743"/>
    </source>
</evidence>
<keyword evidence="2" id="KW-1185">Reference proteome</keyword>
<name>A0ABQ2XES0_9ACTN</name>
<organism evidence="1 2">
    <name type="scientific">Streptomyces lomondensis</name>
    <dbReference type="NCBI Taxonomy" id="68229"/>
    <lineage>
        <taxon>Bacteria</taxon>
        <taxon>Bacillati</taxon>
        <taxon>Actinomycetota</taxon>
        <taxon>Actinomycetes</taxon>
        <taxon>Kitasatosporales</taxon>
        <taxon>Streptomycetaceae</taxon>
        <taxon>Streptomyces</taxon>
    </lineage>
</organism>
<reference evidence="2" key="1">
    <citation type="journal article" date="2019" name="Int. J. Syst. Evol. Microbiol.">
        <title>The Global Catalogue of Microorganisms (GCM) 10K type strain sequencing project: providing services to taxonomists for standard genome sequencing and annotation.</title>
        <authorList>
            <consortium name="The Broad Institute Genomics Platform"/>
            <consortium name="The Broad Institute Genome Sequencing Center for Infectious Disease"/>
            <person name="Wu L."/>
            <person name="Ma J."/>
        </authorList>
    </citation>
    <scope>NUCLEOTIDE SEQUENCE [LARGE SCALE GENOMIC DNA]</scope>
    <source>
        <strain evidence="2">JCM 4866</strain>
    </source>
</reference>
<dbReference type="SUPFAM" id="SSF51658">
    <property type="entry name" value="Xylose isomerase-like"/>
    <property type="match status" value="1"/>
</dbReference>
<dbReference type="Proteomes" id="UP000617743">
    <property type="component" value="Unassembled WGS sequence"/>
</dbReference>
<sequence length="62" mass="7026">MGVCLDLWNLWQDLDLVPRLADAPDRLFLLQVSDWRTPRSRMDRRGVGTGDIPVGQLLHLAG</sequence>
<gene>
    <name evidence="1" type="ORF">GCM10010383_50060</name>
</gene>